<evidence type="ECO:0000313" key="1">
    <source>
        <dbReference type="EMBL" id="CAI2192856.1"/>
    </source>
</evidence>
<sequence>SYHFIPGVKETLKKDETPSKSSIPCKIGSKMTLEEYNNFFMCKESSWYKYQRKNYFKAANEGVFINSPICVTGDGFCFNPNVNEGLIAPDTTVTPHLNYGNPHARIICEVANCQNIGQLIENDKIALLYQQEVPEYQIWDFGTHQTGKQGCIAPNIPAYQINIPVNQVFWDPPTIPAAAGYVPVVPPAVTLANFTIDLYIIQQVIVNNDSDDYTLVEGVGVTYNIVHLKSHMNLNDDGNYDVYAKKSPSYWSLRKIYGSVYSIVE</sequence>
<gene>
    <name evidence="1" type="ORF">FWILDA_LOCUS15786</name>
</gene>
<reference evidence="1" key="1">
    <citation type="submission" date="2022-08" db="EMBL/GenBank/DDBJ databases">
        <authorList>
            <person name="Kallberg Y."/>
            <person name="Tangrot J."/>
            <person name="Rosling A."/>
        </authorList>
    </citation>
    <scope>NUCLEOTIDE SEQUENCE</scope>
    <source>
        <strain evidence="1">Wild A</strain>
    </source>
</reference>
<protein>
    <submittedName>
        <fullName evidence="1">1133_t:CDS:1</fullName>
    </submittedName>
</protein>
<name>A0A9W4X3P7_9GLOM</name>
<comment type="caution">
    <text evidence="1">The sequence shown here is derived from an EMBL/GenBank/DDBJ whole genome shotgun (WGS) entry which is preliminary data.</text>
</comment>
<proteinExistence type="predicted"/>
<feature type="non-terminal residue" evidence="1">
    <location>
        <position position="1"/>
    </location>
</feature>
<dbReference type="OrthoDB" id="2341187at2759"/>
<dbReference type="AlphaFoldDB" id="A0A9W4X3P7"/>
<dbReference type="EMBL" id="CAMKVN010008799">
    <property type="protein sequence ID" value="CAI2192856.1"/>
    <property type="molecule type" value="Genomic_DNA"/>
</dbReference>
<feature type="non-terminal residue" evidence="1">
    <location>
        <position position="265"/>
    </location>
</feature>
<evidence type="ECO:0000313" key="2">
    <source>
        <dbReference type="Proteomes" id="UP001153678"/>
    </source>
</evidence>
<accession>A0A9W4X3P7</accession>
<organism evidence="1 2">
    <name type="scientific">Funneliformis geosporum</name>
    <dbReference type="NCBI Taxonomy" id="1117311"/>
    <lineage>
        <taxon>Eukaryota</taxon>
        <taxon>Fungi</taxon>
        <taxon>Fungi incertae sedis</taxon>
        <taxon>Mucoromycota</taxon>
        <taxon>Glomeromycotina</taxon>
        <taxon>Glomeromycetes</taxon>
        <taxon>Glomerales</taxon>
        <taxon>Glomeraceae</taxon>
        <taxon>Funneliformis</taxon>
    </lineage>
</organism>
<dbReference type="Proteomes" id="UP001153678">
    <property type="component" value="Unassembled WGS sequence"/>
</dbReference>
<keyword evidence="2" id="KW-1185">Reference proteome</keyword>